<evidence type="ECO:0000256" key="9">
    <source>
        <dbReference type="RuleBase" id="RU003945"/>
    </source>
</evidence>
<feature type="transmembrane region" description="Helical" evidence="11">
    <location>
        <begin position="50"/>
        <end position="73"/>
    </location>
</feature>
<dbReference type="PRINTS" id="PR00701">
    <property type="entry name" value="60KDINNERMP"/>
</dbReference>
<organism evidence="13 14">
    <name type="scientific">Nicoliella lavandulae</name>
    <dbReference type="NCBI Taxonomy" id="3082954"/>
    <lineage>
        <taxon>Bacteria</taxon>
        <taxon>Bacillati</taxon>
        <taxon>Bacillota</taxon>
        <taxon>Bacilli</taxon>
        <taxon>Lactobacillales</taxon>
        <taxon>Lactobacillaceae</taxon>
        <taxon>Nicoliella</taxon>
    </lineage>
</organism>
<dbReference type="RefSeq" id="WP_339960325.1">
    <property type="nucleotide sequence ID" value="NZ_JAWMWH010000001.1"/>
</dbReference>
<keyword evidence="3" id="KW-1003">Cell membrane</keyword>
<evidence type="ECO:0000259" key="12">
    <source>
        <dbReference type="Pfam" id="PF02096"/>
    </source>
</evidence>
<dbReference type="SUPFAM" id="SSF103473">
    <property type="entry name" value="MFS general substrate transporter"/>
    <property type="match status" value="1"/>
</dbReference>
<dbReference type="InterPro" id="IPR047196">
    <property type="entry name" value="YidC_ALB_C"/>
</dbReference>
<keyword evidence="5" id="KW-0653">Protein transport</keyword>
<keyword evidence="2" id="KW-0813">Transport</keyword>
<feature type="transmembrane region" description="Helical" evidence="11">
    <location>
        <begin position="130"/>
        <end position="155"/>
    </location>
</feature>
<keyword evidence="6 11" id="KW-1133">Transmembrane helix</keyword>
<feature type="transmembrane region" description="Helical" evidence="11">
    <location>
        <begin position="205"/>
        <end position="223"/>
    </location>
</feature>
<evidence type="ECO:0000256" key="2">
    <source>
        <dbReference type="ARBA" id="ARBA00022448"/>
    </source>
</evidence>
<feature type="region of interest" description="Disordered" evidence="10">
    <location>
        <begin position="258"/>
        <end position="308"/>
    </location>
</feature>
<evidence type="ECO:0000256" key="8">
    <source>
        <dbReference type="ARBA" id="ARBA00023186"/>
    </source>
</evidence>
<dbReference type="PANTHER" id="PTHR12428">
    <property type="entry name" value="OXA1"/>
    <property type="match status" value="1"/>
</dbReference>
<dbReference type="InterPro" id="IPR036259">
    <property type="entry name" value="MFS_trans_sf"/>
</dbReference>
<dbReference type="InterPro" id="IPR001708">
    <property type="entry name" value="YidC/ALB3/OXA1/COX18"/>
</dbReference>
<dbReference type="InterPro" id="IPR028055">
    <property type="entry name" value="YidC/Oxa/ALB_C"/>
</dbReference>
<evidence type="ECO:0000256" key="11">
    <source>
        <dbReference type="SAM" id="Phobius"/>
    </source>
</evidence>
<accession>A0ABU8SKT5</accession>
<feature type="transmembrane region" description="Helical" evidence="11">
    <location>
        <begin position="175"/>
        <end position="193"/>
    </location>
</feature>
<evidence type="ECO:0000313" key="13">
    <source>
        <dbReference type="EMBL" id="MEJ6400520.1"/>
    </source>
</evidence>
<keyword evidence="8" id="KW-0143">Chaperone</keyword>
<protein>
    <submittedName>
        <fullName evidence="13">Membrane protein insertase YidC</fullName>
    </submittedName>
</protein>
<keyword evidence="4 9" id="KW-0812">Transmembrane</keyword>
<dbReference type="Proteomes" id="UP001370590">
    <property type="component" value="Unassembled WGS sequence"/>
</dbReference>
<comment type="caution">
    <text evidence="13">The sequence shown here is derived from an EMBL/GenBank/DDBJ whole genome shotgun (WGS) entry which is preliminary data.</text>
</comment>
<feature type="compositionally biased region" description="Basic residues" evidence="10">
    <location>
        <begin position="298"/>
        <end position="308"/>
    </location>
</feature>
<feature type="transmembrane region" description="Helical" evidence="11">
    <location>
        <begin position="229"/>
        <end position="248"/>
    </location>
</feature>
<evidence type="ECO:0000313" key="14">
    <source>
        <dbReference type="Proteomes" id="UP001370590"/>
    </source>
</evidence>
<keyword evidence="7 11" id="KW-0472">Membrane</keyword>
<gene>
    <name evidence="13" type="primary">yidC</name>
    <name evidence="13" type="ORF">R4146_05030</name>
</gene>
<dbReference type="PROSITE" id="PS51257">
    <property type="entry name" value="PROKAR_LIPOPROTEIN"/>
    <property type="match status" value="1"/>
</dbReference>
<evidence type="ECO:0000256" key="4">
    <source>
        <dbReference type="ARBA" id="ARBA00022692"/>
    </source>
</evidence>
<comment type="similarity">
    <text evidence="9">Belongs to the OXA1/ALB3/YidC family.</text>
</comment>
<keyword evidence="14" id="KW-1185">Reference proteome</keyword>
<comment type="subcellular location">
    <subcellularLocation>
        <location evidence="1">Cell membrane</location>
        <topology evidence="1">Multi-pass membrane protein</topology>
    </subcellularLocation>
    <subcellularLocation>
        <location evidence="9">Membrane</location>
        <topology evidence="9">Multi-pass membrane protein</topology>
    </subcellularLocation>
</comment>
<evidence type="ECO:0000256" key="6">
    <source>
        <dbReference type="ARBA" id="ARBA00022989"/>
    </source>
</evidence>
<evidence type="ECO:0000256" key="5">
    <source>
        <dbReference type="ARBA" id="ARBA00022927"/>
    </source>
</evidence>
<reference evidence="13 14" key="1">
    <citation type="submission" date="2023-10" db="EMBL/GenBank/DDBJ databases">
        <title>Nicoliella lavandulae sp. nov. isolated from Lavandula angustifolia flowers.</title>
        <authorList>
            <person name="Alcantara C."/>
            <person name="Zuniga M."/>
            <person name="Landete J.M."/>
            <person name="Monedero V."/>
        </authorList>
    </citation>
    <scope>NUCLEOTIDE SEQUENCE [LARGE SCALE GENOMIC DNA]</scope>
    <source>
        <strain evidence="13 14">Es01</strain>
    </source>
</reference>
<evidence type="ECO:0000256" key="7">
    <source>
        <dbReference type="ARBA" id="ARBA00023136"/>
    </source>
</evidence>
<name>A0ABU8SKT5_9LACO</name>
<feature type="domain" description="Membrane insertase YidC/Oxa/ALB C-terminal" evidence="12">
    <location>
        <begin position="58"/>
        <end position="246"/>
    </location>
</feature>
<evidence type="ECO:0000256" key="10">
    <source>
        <dbReference type="SAM" id="MobiDB-lite"/>
    </source>
</evidence>
<dbReference type="Pfam" id="PF02096">
    <property type="entry name" value="60KD_IMP"/>
    <property type="match status" value="1"/>
</dbReference>
<proteinExistence type="inferred from homology"/>
<dbReference type="CDD" id="cd20070">
    <property type="entry name" value="5TM_YidC_Alb3"/>
    <property type="match status" value="1"/>
</dbReference>
<sequence>MKTIKRLSALAMTGSLVLLLSGCVQTDKSGKPYGWYYDLFGKTGENVMNFIAKFVGGYGWALIVLTVLVRLVLLPLMVNQMRKSTTQQEKMNLIKPQLKELQKRQKAAKTPEEQAATSQAMMSLYRDNGISMTGGIGCLPFLIQLPVFAALYEAIRFSPELSKTVFFGIKLGDKNIALALLSFVAYIIQALLSRQGLPKEQQKQMQAMLFLSPIFILVIAFQAPAGLGIYFFIGGIFACIQTLIINLYRPKIRQEVAEQAKQNPPKQINFDELPNPDADQSADQAKPASTTKTENKNRNRNAGKQNRK</sequence>
<dbReference type="PANTHER" id="PTHR12428:SF65">
    <property type="entry name" value="CYTOCHROME C OXIDASE ASSEMBLY PROTEIN COX18, MITOCHONDRIAL"/>
    <property type="match status" value="1"/>
</dbReference>
<dbReference type="NCBIfam" id="TIGR03592">
    <property type="entry name" value="yidC_oxa1_cterm"/>
    <property type="match status" value="1"/>
</dbReference>
<dbReference type="EMBL" id="JAWMWH010000001">
    <property type="protein sequence ID" value="MEJ6400520.1"/>
    <property type="molecule type" value="Genomic_DNA"/>
</dbReference>
<evidence type="ECO:0000256" key="3">
    <source>
        <dbReference type="ARBA" id="ARBA00022475"/>
    </source>
</evidence>
<evidence type="ECO:0000256" key="1">
    <source>
        <dbReference type="ARBA" id="ARBA00004651"/>
    </source>
</evidence>